<dbReference type="CDD" id="cd07197">
    <property type="entry name" value="nitrilase"/>
    <property type="match status" value="1"/>
</dbReference>
<comment type="caution">
    <text evidence="3">The sequence shown here is derived from an EMBL/GenBank/DDBJ whole genome shotgun (WGS) entry which is preliminary data.</text>
</comment>
<dbReference type="InterPro" id="IPR050345">
    <property type="entry name" value="Aliph_Amidase/BUP"/>
</dbReference>
<protein>
    <submittedName>
        <fullName evidence="3">Carbon-nitrogen hydrolase family protein</fullName>
    </submittedName>
</protein>
<proteinExistence type="predicted"/>
<accession>A0A2G5FE91</accession>
<dbReference type="InterPro" id="IPR036526">
    <property type="entry name" value="C-N_Hydrolase_sf"/>
</dbReference>
<evidence type="ECO:0000256" key="1">
    <source>
        <dbReference type="ARBA" id="ARBA00022801"/>
    </source>
</evidence>
<name>A0A2G5FE91_9PSED</name>
<dbReference type="RefSeq" id="WP_099526499.1">
    <property type="nucleotide sequence ID" value="NZ_NIQU01000010.1"/>
</dbReference>
<dbReference type="PANTHER" id="PTHR43674:SF2">
    <property type="entry name" value="BETA-UREIDOPROPIONASE"/>
    <property type="match status" value="1"/>
</dbReference>
<dbReference type="SUPFAM" id="SSF56317">
    <property type="entry name" value="Carbon-nitrogen hydrolase"/>
    <property type="match status" value="1"/>
</dbReference>
<reference evidence="4" key="1">
    <citation type="submission" date="2017-06" db="EMBL/GenBank/DDBJ databases">
        <authorList>
            <person name="Rastogi G."/>
            <person name="Vaishampayan P."/>
            <person name="Seuylemezian A."/>
        </authorList>
    </citation>
    <scope>NUCLEOTIDE SEQUENCE [LARGE SCALE GENOMIC DNA]</scope>
    <source>
        <strain evidence="4">PI11</strain>
    </source>
</reference>
<dbReference type="EMBL" id="NIQU01000010">
    <property type="protein sequence ID" value="PIA66295.1"/>
    <property type="molecule type" value="Genomic_DNA"/>
</dbReference>
<evidence type="ECO:0000259" key="2">
    <source>
        <dbReference type="PROSITE" id="PS50263"/>
    </source>
</evidence>
<evidence type="ECO:0000313" key="4">
    <source>
        <dbReference type="Proteomes" id="UP000229504"/>
    </source>
</evidence>
<dbReference type="PANTHER" id="PTHR43674">
    <property type="entry name" value="NITRILASE C965.09-RELATED"/>
    <property type="match status" value="1"/>
</dbReference>
<evidence type="ECO:0000313" key="3">
    <source>
        <dbReference type="EMBL" id="PIA66295.1"/>
    </source>
</evidence>
<dbReference type="GO" id="GO:0050126">
    <property type="term" value="F:N-carbamoylputrescine amidase activity"/>
    <property type="evidence" value="ECO:0007669"/>
    <property type="project" value="TreeGrafter"/>
</dbReference>
<dbReference type="Gene3D" id="3.60.110.10">
    <property type="entry name" value="Carbon-nitrogen hydrolase"/>
    <property type="match status" value="1"/>
</dbReference>
<dbReference type="AlphaFoldDB" id="A0A2G5FE91"/>
<dbReference type="Pfam" id="PF00795">
    <property type="entry name" value="CN_hydrolase"/>
    <property type="match status" value="1"/>
</dbReference>
<feature type="domain" description="CN hydrolase" evidence="2">
    <location>
        <begin position="4"/>
        <end position="239"/>
    </location>
</feature>
<dbReference type="Proteomes" id="UP000229504">
    <property type="component" value="Unassembled WGS sequence"/>
</dbReference>
<dbReference type="PROSITE" id="PS50263">
    <property type="entry name" value="CN_HYDROLASE"/>
    <property type="match status" value="1"/>
</dbReference>
<sequence length="253" mass="26882">MTDLDLCAAQYCAIAGDLHANLQRHLQVMRLAAEQRIDFLLFPELSLTGYEPSLARELAQATDTALLQPLRTLAKQLRMTTAVGLPLRTAESDAVLIGSVLCGADGSQAIYTKQHLHAGEERVFSPGTGGAPQHLGDERIALSICADFAHASHARAAVERGAGIYATSVLISENGYPHDSELLEGYARDLSLGVLMANHGGPSGGWACAGRSAFWAPGGRQVVNAVGTGDCLVIARRRQGIWQGQTLELSLDN</sequence>
<dbReference type="InterPro" id="IPR003010">
    <property type="entry name" value="C-N_Hydrolase"/>
</dbReference>
<organism evidence="3 4">
    <name type="scientific">Pseudomonas sediminis</name>
    <dbReference type="NCBI Taxonomy" id="1691904"/>
    <lineage>
        <taxon>Bacteria</taxon>
        <taxon>Pseudomonadati</taxon>
        <taxon>Pseudomonadota</taxon>
        <taxon>Gammaproteobacteria</taxon>
        <taxon>Pseudomonadales</taxon>
        <taxon>Pseudomonadaceae</taxon>
        <taxon>Pseudomonas</taxon>
    </lineage>
</organism>
<dbReference type="GO" id="GO:0033388">
    <property type="term" value="P:putrescine biosynthetic process from arginine"/>
    <property type="evidence" value="ECO:0007669"/>
    <property type="project" value="TreeGrafter"/>
</dbReference>
<keyword evidence="1 3" id="KW-0378">Hydrolase</keyword>
<gene>
    <name evidence="3" type="ORF">CDO35_20725</name>
</gene>